<comment type="caution">
    <text evidence="1">The sequence shown here is derived from an EMBL/GenBank/DDBJ whole genome shotgun (WGS) entry which is preliminary data.</text>
</comment>
<dbReference type="RefSeq" id="WP_311426193.1">
    <property type="nucleotide sequence ID" value="NZ_JAVRIA010000001.1"/>
</dbReference>
<accession>A0ABU2YHQ5</accession>
<sequence length="182" mass="20378">MKKLNIFILIIAIGLIGCERDDICAEATETTPTLIINFNDNETLDDPKNVRQLLVVALDQSLTPIATIGSISTTNAIALPLHVQDENETTPITTRYALIQDADFDDDGDDTTFSNTDIIEITYTTEFIYVSRACGYKSIFNLESTFNTAFNIIDDGDLWITNFAIQNFTIDNTNETHILIYH</sequence>
<dbReference type="PROSITE" id="PS51257">
    <property type="entry name" value="PROKAR_LIPOPROTEIN"/>
    <property type="match status" value="1"/>
</dbReference>
<protein>
    <submittedName>
        <fullName evidence="1">DUF6452 family protein</fullName>
    </submittedName>
</protein>
<evidence type="ECO:0000313" key="2">
    <source>
        <dbReference type="Proteomes" id="UP001259492"/>
    </source>
</evidence>
<evidence type="ECO:0000313" key="1">
    <source>
        <dbReference type="EMBL" id="MDT0557426.1"/>
    </source>
</evidence>
<keyword evidence="2" id="KW-1185">Reference proteome</keyword>
<reference evidence="1 2" key="1">
    <citation type="submission" date="2023-09" db="EMBL/GenBank/DDBJ databases">
        <authorList>
            <person name="Rey-Velasco X."/>
        </authorList>
    </citation>
    <scope>NUCLEOTIDE SEQUENCE [LARGE SCALE GENOMIC DNA]</scope>
    <source>
        <strain evidence="1 2">W332</strain>
    </source>
</reference>
<dbReference type="Pfam" id="PF20050">
    <property type="entry name" value="DUF6452"/>
    <property type="match status" value="1"/>
</dbReference>
<gene>
    <name evidence="1" type="ORF">RM697_02120</name>
</gene>
<dbReference type="Proteomes" id="UP001259492">
    <property type="component" value="Unassembled WGS sequence"/>
</dbReference>
<dbReference type="EMBL" id="JAVRIA010000001">
    <property type="protein sequence ID" value="MDT0557426.1"/>
    <property type="molecule type" value="Genomic_DNA"/>
</dbReference>
<proteinExistence type="predicted"/>
<dbReference type="InterPro" id="IPR045607">
    <property type="entry name" value="DUF6452"/>
</dbReference>
<name>A0ABU2YHQ5_9FLAO</name>
<organism evidence="1 2">
    <name type="scientific">Microcosmobacter mediterraneus</name>
    <dbReference type="NCBI Taxonomy" id="3075607"/>
    <lineage>
        <taxon>Bacteria</taxon>
        <taxon>Pseudomonadati</taxon>
        <taxon>Bacteroidota</taxon>
        <taxon>Flavobacteriia</taxon>
        <taxon>Flavobacteriales</taxon>
        <taxon>Flavobacteriaceae</taxon>
        <taxon>Microcosmobacter</taxon>
    </lineage>
</organism>